<evidence type="ECO:0000256" key="2">
    <source>
        <dbReference type="ARBA" id="ARBA00022630"/>
    </source>
</evidence>
<dbReference type="PANTHER" id="PTHR42913:SF4">
    <property type="entry name" value="ALTERNATIVE NAD(P)H-UBIQUINONE OXIDOREDUCTASE C1, CHLOROPLASTIC_MITOCHONDRIAL"/>
    <property type="match status" value="1"/>
</dbReference>
<dbReference type="Gene3D" id="3.50.50.100">
    <property type="match status" value="1"/>
</dbReference>
<evidence type="ECO:0000259" key="5">
    <source>
        <dbReference type="Pfam" id="PF07992"/>
    </source>
</evidence>
<dbReference type="SUPFAM" id="SSF51905">
    <property type="entry name" value="FAD/NAD(P)-binding domain"/>
    <property type="match status" value="2"/>
</dbReference>
<dbReference type="Proteomes" id="UP001516023">
    <property type="component" value="Unassembled WGS sequence"/>
</dbReference>
<dbReference type="InterPro" id="IPR036188">
    <property type="entry name" value="FAD/NAD-bd_sf"/>
</dbReference>
<gene>
    <name evidence="6" type="ORF">HJC23_011912</name>
</gene>
<dbReference type="EMBL" id="JABMIG020000473">
    <property type="protein sequence ID" value="KAL3776783.1"/>
    <property type="molecule type" value="Genomic_DNA"/>
</dbReference>
<dbReference type="Pfam" id="PF07992">
    <property type="entry name" value="Pyr_redox_2"/>
    <property type="match status" value="1"/>
</dbReference>
<feature type="domain" description="FAD/NAD(P)-binding" evidence="5">
    <location>
        <begin position="94"/>
        <end position="473"/>
    </location>
</feature>
<dbReference type="PRINTS" id="PR00411">
    <property type="entry name" value="PNDRDTASEI"/>
</dbReference>
<evidence type="ECO:0000313" key="7">
    <source>
        <dbReference type="Proteomes" id="UP001516023"/>
    </source>
</evidence>
<comment type="caution">
    <text evidence="6">The sequence shown here is derived from an EMBL/GenBank/DDBJ whole genome shotgun (WGS) entry which is preliminary data.</text>
</comment>
<keyword evidence="4" id="KW-0560">Oxidoreductase</keyword>
<dbReference type="PANTHER" id="PTHR42913">
    <property type="entry name" value="APOPTOSIS-INDUCING FACTOR 1"/>
    <property type="match status" value="1"/>
</dbReference>
<keyword evidence="3" id="KW-0274">FAD</keyword>
<dbReference type="InterPro" id="IPR023753">
    <property type="entry name" value="FAD/NAD-binding_dom"/>
</dbReference>
<sequence length="584" mass="63190">MKRSLFAMGGLSSLTMPLLTLFTTVLNSLLLNHLISIPLVDAAFVPSTTSFSDRRSNAVTERTLKRMQRKCALLRNSSLSDSDTDNDEGTKQPHIVILGGGFGGINTALNLPTLPWSDTNKSEYCMRPKITLIDKSERFVFLPLLYELCMEDASLDEVAPTFKSLLKNGQMPTIPGLPSLSGLINTDGKKEAGNEISFIQAKVEGVDVQNQQVVISPTSSSTPETIDYDALVIATGAEISLDGIPGASNFALPFYTVDQCLELKRRLALLDACLDEKSKNGDSQTVNIVVVGGGYSGVELALNLVDRFGHSDSDVQVTLVHRGKQVLEYATEHNRMAGIDRLSSAGVNLMTSTSIVEATQFENDDGSTEMSPLESQRCIVKLRTLANSTVSTDGETITSLDTHLLLWTAGATPTSSLNRGIRNSILPRDVMGRILTSPTLNVPEYPNVFAIGDCSRPKKTPYPGTAQVAIQMATVAAWNVYATLANEKNSGRNSPNNGSLKLWPFTYLSLGEMMTLGRNDATISTLGGIEIEGPGASWVRRLIYAVRMPTARQRLSAAVDGTARKLARGALGVEERKSKPVDWK</sequence>
<reference evidence="6 7" key="1">
    <citation type="journal article" date="2020" name="G3 (Bethesda)">
        <title>Improved Reference Genome for Cyclotella cryptica CCMP332, a Model for Cell Wall Morphogenesis, Salinity Adaptation, and Lipid Production in Diatoms (Bacillariophyta).</title>
        <authorList>
            <person name="Roberts W.R."/>
            <person name="Downey K.M."/>
            <person name="Ruck E.C."/>
            <person name="Traller J.C."/>
            <person name="Alverson A.J."/>
        </authorList>
    </citation>
    <scope>NUCLEOTIDE SEQUENCE [LARGE SCALE GENOMIC DNA]</scope>
    <source>
        <strain evidence="6 7">CCMP332</strain>
    </source>
</reference>
<comment type="cofactor">
    <cofactor evidence="1">
        <name>FAD</name>
        <dbReference type="ChEBI" id="CHEBI:57692"/>
    </cofactor>
</comment>
<dbReference type="InterPro" id="IPR051169">
    <property type="entry name" value="NADH-Q_oxidoreductase"/>
</dbReference>
<dbReference type="PRINTS" id="PR00368">
    <property type="entry name" value="FADPNR"/>
</dbReference>
<protein>
    <recommendedName>
        <fullName evidence="5">FAD/NAD(P)-binding domain-containing protein</fullName>
    </recommendedName>
</protein>
<organism evidence="6 7">
    <name type="scientific">Cyclotella cryptica</name>
    <dbReference type="NCBI Taxonomy" id="29204"/>
    <lineage>
        <taxon>Eukaryota</taxon>
        <taxon>Sar</taxon>
        <taxon>Stramenopiles</taxon>
        <taxon>Ochrophyta</taxon>
        <taxon>Bacillariophyta</taxon>
        <taxon>Coscinodiscophyceae</taxon>
        <taxon>Thalassiosirophycidae</taxon>
        <taxon>Stephanodiscales</taxon>
        <taxon>Stephanodiscaceae</taxon>
        <taxon>Cyclotella</taxon>
    </lineage>
</organism>
<evidence type="ECO:0000313" key="6">
    <source>
        <dbReference type="EMBL" id="KAL3776783.1"/>
    </source>
</evidence>
<name>A0ABD3NN48_9STRA</name>
<dbReference type="GO" id="GO:0016491">
    <property type="term" value="F:oxidoreductase activity"/>
    <property type="evidence" value="ECO:0007669"/>
    <property type="project" value="UniProtKB-KW"/>
</dbReference>
<keyword evidence="7" id="KW-1185">Reference proteome</keyword>
<proteinExistence type="predicted"/>
<accession>A0ABD3NN48</accession>
<dbReference type="AlphaFoldDB" id="A0ABD3NN48"/>
<evidence type="ECO:0000256" key="4">
    <source>
        <dbReference type="ARBA" id="ARBA00023002"/>
    </source>
</evidence>
<evidence type="ECO:0000256" key="1">
    <source>
        <dbReference type="ARBA" id="ARBA00001974"/>
    </source>
</evidence>
<keyword evidence="2" id="KW-0285">Flavoprotein</keyword>
<evidence type="ECO:0000256" key="3">
    <source>
        <dbReference type="ARBA" id="ARBA00022827"/>
    </source>
</evidence>